<dbReference type="PANTHER" id="PTHR30307:SF0">
    <property type="entry name" value="S-ADENOSYLMETHIONINE:TRNA RIBOSYLTRANSFERASE-ISOMERASE"/>
    <property type="match status" value="1"/>
</dbReference>
<evidence type="ECO:0008006" key="8">
    <source>
        <dbReference type="Google" id="ProtNLM"/>
    </source>
</evidence>
<keyword evidence="6" id="KW-0671">Queuosine biosynthesis</keyword>
<dbReference type="InterPro" id="IPR036100">
    <property type="entry name" value="QueA_sf"/>
</dbReference>
<dbReference type="GO" id="GO:0051075">
    <property type="term" value="F:S-adenosylmethionine:tRNA ribosyltransferase-isomerase activity"/>
    <property type="evidence" value="ECO:0007669"/>
    <property type="project" value="TreeGrafter"/>
</dbReference>
<evidence type="ECO:0000256" key="2">
    <source>
        <dbReference type="ARBA" id="ARBA00011245"/>
    </source>
</evidence>
<keyword evidence="3" id="KW-0963">Cytoplasm</keyword>
<dbReference type="NCBIfam" id="TIGR00113">
    <property type="entry name" value="queA"/>
    <property type="match status" value="1"/>
</dbReference>
<dbReference type="GO" id="GO:0008616">
    <property type="term" value="P:tRNA queuosine(34) biosynthetic process"/>
    <property type="evidence" value="ECO:0007669"/>
    <property type="project" value="UniProtKB-KW"/>
</dbReference>
<gene>
    <name evidence="7" type="ORF">METZ01_LOCUS153947</name>
</gene>
<dbReference type="InterPro" id="IPR003699">
    <property type="entry name" value="QueA"/>
</dbReference>
<evidence type="ECO:0000256" key="6">
    <source>
        <dbReference type="ARBA" id="ARBA00022785"/>
    </source>
</evidence>
<dbReference type="PANTHER" id="PTHR30307">
    <property type="entry name" value="S-ADENOSYLMETHIONINE:TRNA RIBOSYLTRANSFERASE-ISOMERASE"/>
    <property type="match status" value="1"/>
</dbReference>
<dbReference type="NCBIfam" id="NF001140">
    <property type="entry name" value="PRK00147.1"/>
    <property type="match status" value="1"/>
</dbReference>
<dbReference type="GO" id="GO:0005737">
    <property type="term" value="C:cytoplasm"/>
    <property type="evidence" value="ECO:0007669"/>
    <property type="project" value="UniProtKB-SubCell"/>
</dbReference>
<dbReference type="AlphaFoldDB" id="A0A382AJA6"/>
<organism evidence="7">
    <name type="scientific">marine metagenome</name>
    <dbReference type="NCBI Taxonomy" id="408172"/>
    <lineage>
        <taxon>unclassified sequences</taxon>
        <taxon>metagenomes</taxon>
        <taxon>ecological metagenomes</taxon>
    </lineage>
</organism>
<dbReference type="Pfam" id="PF02547">
    <property type="entry name" value="Queuosine_synth"/>
    <property type="match status" value="1"/>
</dbReference>
<evidence type="ECO:0000256" key="3">
    <source>
        <dbReference type="ARBA" id="ARBA00022490"/>
    </source>
</evidence>
<dbReference type="HAMAP" id="MF_00113">
    <property type="entry name" value="QueA"/>
    <property type="match status" value="1"/>
</dbReference>
<accession>A0A382AJA6</accession>
<evidence type="ECO:0000256" key="1">
    <source>
        <dbReference type="ARBA" id="ARBA00004496"/>
    </source>
</evidence>
<keyword evidence="5" id="KW-0949">S-adenosyl-L-methionine</keyword>
<keyword evidence="4" id="KW-0808">Transferase</keyword>
<dbReference type="Gene3D" id="3.40.1780.10">
    <property type="entry name" value="QueA-like"/>
    <property type="match status" value="1"/>
</dbReference>
<evidence type="ECO:0000256" key="5">
    <source>
        <dbReference type="ARBA" id="ARBA00022691"/>
    </source>
</evidence>
<proteinExistence type="inferred from homology"/>
<comment type="subunit">
    <text evidence="2">Monomer.</text>
</comment>
<name>A0A382AJA6_9ZZZZ</name>
<reference evidence="7" key="1">
    <citation type="submission" date="2018-05" db="EMBL/GenBank/DDBJ databases">
        <authorList>
            <person name="Lanie J.A."/>
            <person name="Ng W.-L."/>
            <person name="Kazmierczak K.M."/>
            <person name="Andrzejewski T.M."/>
            <person name="Davidsen T.M."/>
            <person name="Wayne K.J."/>
            <person name="Tettelin H."/>
            <person name="Glass J.I."/>
            <person name="Rusch D."/>
            <person name="Podicherti R."/>
            <person name="Tsui H.-C.T."/>
            <person name="Winkler M.E."/>
        </authorList>
    </citation>
    <scope>NUCLEOTIDE SEQUENCE</scope>
</reference>
<dbReference type="InterPro" id="IPR042119">
    <property type="entry name" value="QueA_dom2"/>
</dbReference>
<evidence type="ECO:0000313" key="7">
    <source>
        <dbReference type="EMBL" id="SVB01093.1"/>
    </source>
</evidence>
<sequence length="346" mass="38388">MKVSDFDFDIPRNLIAQKPANPRDSARLLHVDATPKDAAITDLPNILEPGDVLVFNDTKVIPSRLVGKRVNTKIEVTLHKEVSGSSWWAFARPGRKLKEGDIVEFARNFSAEIAEKRDNGEVLLLFRCGQQNLLDVLHKHGIMPLPPYIKRPDSGSLDDLDDYQTLYALKEGAVAAPTAGLHFTENLISEITARGILTAFITLHVGAGTFLPVKTHDTEHHKMHTEWGKIEQTTADIINEARNAGGKIIPVGSTSLRILETAANSSGVLQPFIGETDIFITPGYIFKIADKMITNFHLPRSTLFMLVAAFSGLNRIKIAYTHAINQQYRFFSYGDACLLEKGKMNE</sequence>
<dbReference type="FunFam" id="3.40.1780.10:FF:000001">
    <property type="entry name" value="S-adenosylmethionine:tRNA ribosyltransferase-isomerase"/>
    <property type="match status" value="1"/>
</dbReference>
<dbReference type="InterPro" id="IPR042118">
    <property type="entry name" value="QueA_dom1"/>
</dbReference>
<dbReference type="EMBL" id="UINC01025463">
    <property type="protein sequence ID" value="SVB01093.1"/>
    <property type="molecule type" value="Genomic_DNA"/>
</dbReference>
<dbReference type="Gene3D" id="2.40.10.240">
    <property type="entry name" value="QueA-like"/>
    <property type="match status" value="1"/>
</dbReference>
<protein>
    <recommendedName>
        <fullName evidence="8">S-adenosylmethionine:tRNA ribosyltransferase-isomerase</fullName>
    </recommendedName>
</protein>
<dbReference type="SUPFAM" id="SSF111337">
    <property type="entry name" value="QueA-like"/>
    <property type="match status" value="1"/>
</dbReference>
<evidence type="ECO:0000256" key="4">
    <source>
        <dbReference type="ARBA" id="ARBA00022679"/>
    </source>
</evidence>
<comment type="subcellular location">
    <subcellularLocation>
        <location evidence="1">Cytoplasm</location>
    </subcellularLocation>
</comment>